<dbReference type="GO" id="GO:0003676">
    <property type="term" value="F:nucleic acid binding"/>
    <property type="evidence" value="ECO:0007669"/>
    <property type="project" value="InterPro"/>
</dbReference>
<dbReference type="PANTHER" id="PTHR23022:SF135">
    <property type="entry name" value="SI:DKEY-77F5.3"/>
    <property type="match status" value="1"/>
</dbReference>
<dbReference type="InterPro" id="IPR009057">
    <property type="entry name" value="Homeodomain-like_sf"/>
</dbReference>
<dbReference type="InterPro" id="IPR036397">
    <property type="entry name" value="RNaseH_sf"/>
</dbReference>
<comment type="caution">
    <text evidence="1">The sequence shown here is derived from an EMBL/GenBank/DDBJ whole genome shotgun (WGS) entry which is preliminary data.</text>
</comment>
<dbReference type="Gene3D" id="3.30.420.10">
    <property type="entry name" value="Ribonuclease H-like superfamily/Ribonuclease H"/>
    <property type="match status" value="1"/>
</dbReference>
<dbReference type="SUPFAM" id="SSF46689">
    <property type="entry name" value="Homeodomain-like"/>
    <property type="match status" value="1"/>
</dbReference>
<gene>
    <name evidence="1" type="ORF">DERYTH_LOCUS10605</name>
</gene>
<dbReference type="PANTHER" id="PTHR23022">
    <property type="entry name" value="TRANSPOSABLE ELEMENT-RELATED"/>
    <property type="match status" value="1"/>
</dbReference>
<sequence length="252" mass="29415">MPKSPIIKILKKNLQFYRNNKKEELSLFQRVVIITLVENNIFQNKIASTIGILPDMVSKIINKFKRTSIVEDLKRSGYPYLLSIDEERKICEMITSRKCEIATEIYSIVKKRHSALTDKNKENQLRFAEKYKDWTVDDWKKVIFSDKSKFALFGAFKGRHYHWRKPLTNAYVVPTKQLGSGSIMVWGCITPDNCCLELVEETLNVKGYIKILKNCLIDVHVAIAMTRWLNKKDISVLEWPTYSLDPNLIEHL</sequence>
<dbReference type="AlphaFoldDB" id="A0A9N9E392"/>
<accession>A0A9N9E392</accession>
<name>A0A9N9E392_9GLOM</name>
<evidence type="ECO:0000313" key="2">
    <source>
        <dbReference type="Proteomes" id="UP000789405"/>
    </source>
</evidence>
<dbReference type="EMBL" id="CAJVPY010006242">
    <property type="protein sequence ID" value="CAG8659018.1"/>
    <property type="molecule type" value="Genomic_DNA"/>
</dbReference>
<organism evidence="1 2">
    <name type="scientific">Dentiscutata erythropus</name>
    <dbReference type="NCBI Taxonomy" id="1348616"/>
    <lineage>
        <taxon>Eukaryota</taxon>
        <taxon>Fungi</taxon>
        <taxon>Fungi incertae sedis</taxon>
        <taxon>Mucoromycota</taxon>
        <taxon>Glomeromycotina</taxon>
        <taxon>Glomeromycetes</taxon>
        <taxon>Diversisporales</taxon>
        <taxon>Gigasporaceae</taxon>
        <taxon>Dentiscutata</taxon>
    </lineage>
</organism>
<evidence type="ECO:0000313" key="1">
    <source>
        <dbReference type="EMBL" id="CAG8659018.1"/>
    </source>
</evidence>
<keyword evidence="2" id="KW-1185">Reference proteome</keyword>
<dbReference type="Proteomes" id="UP000789405">
    <property type="component" value="Unassembled WGS sequence"/>
</dbReference>
<dbReference type="OrthoDB" id="2416077at2759"/>
<protein>
    <submittedName>
        <fullName evidence="1">5895_t:CDS:1</fullName>
    </submittedName>
</protein>
<dbReference type="InterPro" id="IPR052338">
    <property type="entry name" value="Transposase_5"/>
</dbReference>
<reference evidence="1" key="1">
    <citation type="submission" date="2021-06" db="EMBL/GenBank/DDBJ databases">
        <authorList>
            <person name="Kallberg Y."/>
            <person name="Tangrot J."/>
            <person name="Rosling A."/>
        </authorList>
    </citation>
    <scope>NUCLEOTIDE SEQUENCE</scope>
    <source>
        <strain evidence="1">MA453B</strain>
    </source>
</reference>
<proteinExistence type="predicted"/>